<evidence type="ECO:0000313" key="1">
    <source>
        <dbReference type="EMBL" id="HAF5148998.1"/>
    </source>
</evidence>
<sequence length="244" mass="28014">MALMVTRRYLLGGEYPSEEFVQASLEKYFFRQGFDIDTGSYIDLICRDKESRDVVWHIEVKGKTSQPGLDFRTCLGQLVQRMTKDNINYAIAVPRIKQYERLIEETSILAVSKLNLHWIFVGPDGSVTIKEPDSSTMKNGNGNGNGNGREVSLVNGGFKRFIPGDFMPTCSYGKAPVVFKSSRREMWDWLDDFVISNGVIPSIADIKEEAESRSGKWTLSNVKIEYQFWKIYHLYKGHFFYQSE</sequence>
<reference evidence="1" key="1">
    <citation type="journal article" date="2018" name="Genome Biol.">
        <title>SKESA: strategic k-mer extension for scrupulous assemblies.</title>
        <authorList>
            <person name="Souvorov A."/>
            <person name="Agarwala R."/>
            <person name="Lipman D.J."/>
        </authorList>
    </citation>
    <scope>NUCLEOTIDE SEQUENCE</scope>
    <source>
        <strain evidence="1">MA.GW_S05419-06</strain>
    </source>
</reference>
<dbReference type="EMBL" id="DAAVKX010000030">
    <property type="protein sequence ID" value="HAF5148998.1"/>
    <property type="molecule type" value="Genomic_DNA"/>
</dbReference>
<proteinExistence type="predicted"/>
<organism evidence="1">
    <name type="scientific">Salmonella enterica</name>
    <name type="common">Salmonella choleraesuis</name>
    <dbReference type="NCBI Taxonomy" id="28901"/>
    <lineage>
        <taxon>Bacteria</taxon>
        <taxon>Pseudomonadati</taxon>
        <taxon>Pseudomonadota</taxon>
        <taxon>Gammaproteobacteria</taxon>
        <taxon>Enterobacterales</taxon>
        <taxon>Enterobacteriaceae</taxon>
        <taxon>Salmonella</taxon>
    </lineage>
</organism>
<gene>
    <name evidence="1" type="ORF">G8B85_004561</name>
</gene>
<reference evidence="1" key="2">
    <citation type="submission" date="2020-02" db="EMBL/GenBank/DDBJ databases">
        <authorList>
            <consortium name="NCBI Pathogen Detection Project"/>
        </authorList>
    </citation>
    <scope>NUCLEOTIDE SEQUENCE</scope>
    <source>
        <strain evidence="1">MA.GW_S05419-06</strain>
    </source>
</reference>
<dbReference type="AlphaFoldDB" id="A0A748KJS3"/>
<accession>A0A748KJS3</accession>
<name>A0A748KJS3_SALER</name>
<comment type="caution">
    <text evidence="1">The sequence shown here is derived from an EMBL/GenBank/DDBJ whole genome shotgun (WGS) entry which is preliminary data.</text>
</comment>
<protein>
    <submittedName>
        <fullName evidence="1">Uncharacterized protein</fullName>
    </submittedName>
</protein>